<gene>
    <name evidence="1" type="ORF">WG929_03500</name>
</gene>
<keyword evidence="2" id="KW-1185">Reference proteome</keyword>
<proteinExistence type="predicted"/>
<comment type="caution">
    <text evidence="1">The sequence shown here is derived from an EMBL/GenBank/DDBJ whole genome shotgun (WGS) entry which is preliminary data.</text>
</comment>
<sequence>MITNDQWKDIQEKLARSFVTVKFRWGDDDVTVNRVNLSENKTALAVYMNGTIKWGNGWPDSNQFDPRVEKIWRKRTKALYSPAKKAKIEKTLGKRAARKTFTNLDQKMEWYDPTFSTAASLVRQFKKIQNLTLLSLNDVDVNEKTEETAV</sequence>
<evidence type="ECO:0000313" key="1">
    <source>
        <dbReference type="EMBL" id="MFK4751469.1"/>
    </source>
</evidence>
<protein>
    <submittedName>
        <fullName evidence="1">Uncharacterized protein</fullName>
    </submittedName>
</protein>
<dbReference type="Proteomes" id="UP001620597">
    <property type="component" value="Unassembled WGS sequence"/>
</dbReference>
<organism evidence="1 2">
    <name type="scientific">Oceanobacter antarcticus</name>
    <dbReference type="NCBI Taxonomy" id="3133425"/>
    <lineage>
        <taxon>Bacteria</taxon>
        <taxon>Pseudomonadati</taxon>
        <taxon>Pseudomonadota</taxon>
        <taxon>Gammaproteobacteria</taxon>
        <taxon>Oceanospirillales</taxon>
        <taxon>Oceanospirillaceae</taxon>
        <taxon>Oceanobacter</taxon>
    </lineage>
</organism>
<reference evidence="1 2" key="1">
    <citation type="submission" date="2024-03" db="EMBL/GenBank/DDBJ databases">
        <title>High-quality draft genome sequence of Oceanobacter sp. wDCs-4.</title>
        <authorList>
            <person name="Dong C."/>
        </authorList>
    </citation>
    <scope>NUCLEOTIDE SEQUENCE [LARGE SCALE GENOMIC DNA]</scope>
    <source>
        <strain evidence="2">wDCs-4</strain>
    </source>
</reference>
<name>A0ABW8NEV8_9GAMM</name>
<dbReference type="RefSeq" id="WP_416204924.1">
    <property type="nucleotide sequence ID" value="NZ_JBBKTX010000003.1"/>
</dbReference>
<dbReference type="EMBL" id="JBBKTX010000003">
    <property type="protein sequence ID" value="MFK4751469.1"/>
    <property type="molecule type" value="Genomic_DNA"/>
</dbReference>
<accession>A0ABW8NEV8</accession>
<evidence type="ECO:0000313" key="2">
    <source>
        <dbReference type="Proteomes" id="UP001620597"/>
    </source>
</evidence>